<feature type="compositionally biased region" description="Polar residues" evidence="1">
    <location>
        <begin position="26"/>
        <end position="42"/>
    </location>
</feature>
<accession>A0A0M3JIK6</accession>
<evidence type="ECO:0000313" key="4">
    <source>
        <dbReference type="WBParaSite" id="ASIM_0000747201-mRNA-1"/>
    </source>
</evidence>
<dbReference type="EMBL" id="UYRR01017170">
    <property type="protein sequence ID" value="VDK28807.1"/>
    <property type="molecule type" value="Genomic_DNA"/>
</dbReference>
<reference evidence="2 3" key="2">
    <citation type="submission" date="2018-11" db="EMBL/GenBank/DDBJ databases">
        <authorList>
            <consortium name="Pathogen Informatics"/>
        </authorList>
    </citation>
    <scope>NUCLEOTIDE SEQUENCE [LARGE SCALE GENOMIC DNA]</scope>
</reference>
<evidence type="ECO:0000313" key="3">
    <source>
        <dbReference type="Proteomes" id="UP000267096"/>
    </source>
</evidence>
<feature type="compositionally biased region" description="Polar residues" evidence="1">
    <location>
        <begin position="175"/>
        <end position="206"/>
    </location>
</feature>
<feature type="compositionally biased region" description="Basic and acidic residues" evidence="1">
    <location>
        <begin position="207"/>
        <end position="219"/>
    </location>
</feature>
<dbReference type="WBParaSite" id="ASIM_0000747201-mRNA-1">
    <property type="protein sequence ID" value="ASIM_0000747201-mRNA-1"/>
    <property type="gene ID" value="ASIM_0000747201"/>
</dbReference>
<feature type="region of interest" description="Disordered" evidence="1">
    <location>
        <begin position="56"/>
        <end position="97"/>
    </location>
</feature>
<reference evidence="4" key="1">
    <citation type="submission" date="2017-02" db="UniProtKB">
        <authorList>
            <consortium name="WormBaseParasite"/>
        </authorList>
    </citation>
    <scope>IDENTIFICATION</scope>
</reference>
<proteinExistence type="predicted"/>
<organism evidence="4">
    <name type="scientific">Anisakis simplex</name>
    <name type="common">Herring worm</name>
    <dbReference type="NCBI Taxonomy" id="6269"/>
    <lineage>
        <taxon>Eukaryota</taxon>
        <taxon>Metazoa</taxon>
        <taxon>Ecdysozoa</taxon>
        <taxon>Nematoda</taxon>
        <taxon>Chromadorea</taxon>
        <taxon>Rhabditida</taxon>
        <taxon>Spirurina</taxon>
        <taxon>Ascaridomorpha</taxon>
        <taxon>Ascaridoidea</taxon>
        <taxon>Anisakidae</taxon>
        <taxon>Anisakis</taxon>
        <taxon>Anisakis simplex complex</taxon>
    </lineage>
</organism>
<keyword evidence="3" id="KW-1185">Reference proteome</keyword>
<feature type="compositionally biased region" description="Polar residues" evidence="1">
    <location>
        <begin position="81"/>
        <end position="95"/>
    </location>
</feature>
<feature type="region of interest" description="Disordered" evidence="1">
    <location>
        <begin position="1"/>
        <end position="44"/>
    </location>
</feature>
<gene>
    <name evidence="2" type="ORF">ASIM_LOCUS7246</name>
</gene>
<name>A0A0M3JIK6_ANISI</name>
<evidence type="ECO:0000313" key="2">
    <source>
        <dbReference type="EMBL" id="VDK28807.1"/>
    </source>
</evidence>
<sequence length="219" mass="22942">KGISSEGATEKVASSEISESKDTEETSASPETVTTAENTVESTGALFTIETIEQQAGSIEKTEEITTPAIPATTEGDESFVATTSEASNDVSSPHNGDEMFLVKAVGEDGVGVSDTEQNKSTEHVNSSEIPSTTQIPEKAFASSEIGPPGTAPESQENTVLAVEEIEQEGKNVKDNTGYNEENASSNFATTSEIPPTGETMASSVTFEHDLIADMPSEK</sequence>
<dbReference type="AlphaFoldDB" id="A0A0M3JIK6"/>
<protein>
    <submittedName>
        <fullName evidence="4">Mucin-associated surface protein (MASP)</fullName>
    </submittedName>
</protein>
<feature type="region of interest" description="Disordered" evidence="1">
    <location>
        <begin position="112"/>
        <end position="219"/>
    </location>
</feature>
<feature type="compositionally biased region" description="Polar residues" evidence="1">
    <location>
        <begin position="124"/>
        <end position="136"/>
    </location>
</feature>
<dbReference type="Proteomes" id="UP000267096">
    <property type="component" value="Unassembled WGS sequence"/>
</dbReference>
<evidence type="ECO:0000256" key="1">
    <source>
        <dbReference type="SAM" id="MobiDB-lite"/>
    </source>
</evidence>